<keyword evidence="2" id="KW-1133">Transmembrane helix</keyword>
<evidence type="ECO:0000313" key="3">
    <source>
        <dbReference type="EMBL" id="KAJ3043471.1"/>
    </source>
</evidence>
<dbReference type="Proteomes" id="UP001212841">
    <property type="component" value="Unassembled WGS sequence"/>
</dbReference>
<dbReference type="GO" id="GO:0005783">
    <property type="term" value="C:endoplasmic reticulum"/>
    <property type="evidence" value="ECO:0007669"/>
    <property type="project" value="InterPro"/>
</dbReference>
<sequence>MNSQLLNLGLVFGIMQVANKFNLDRPENTTYLRASYLIVQIITAAIALFIQQKIKAKNDTTPLTYSEQKNPFDKENVEQHKTTFRDYDLSKIKEGFTQQAVGVAIIALMHLKWGYTRPLLLQSILGLRTVTQTPLFKIYILGKPASGELARPWTKGGLTGAPAAAPTQKELKAKERKEQKKKISHVE</sequence>
<dbReference type="PANTHER" id="PTHR28112:SF1">
    <property type="entry name" value="SRP-INDEPENDENT TARGETING PROTEIN 3"/>
    <property type="match status" value="1"/>
</dbReference>
<keyword evidence="2" id="KW-0812">Transmembrane</keyword>
<name>A0AAD5S5L4_9FUNG</name>
<keyword evidence="4" id="KW-1185">Reference proteome</keyword>
<evidence type="ECO:0000256" key="2">
    <source>
        <dbReference type="SAM" id="Phobius"/>
    </source>
</evidence>
<dbReference type="Pfam" id="PF10032">
    <property type="entry name" value="Pho88"/>
    <property type="match status" value="1"/>
</dbReference>
<proteinExistence type="predicted"/>
<organism evidence="3 4">
    <name type="scientific">Rhizophlyctis rosea</name>
    <dbReference type="NCBI Taxonomy" id="64517"/>
    <lineage>
        <taxon>Eukaryota</taxon>
        <taxon>Fungi</taxon>
        <taxon>Fungi incertae sedis</taxon>
        <taxon>Chytridiomycota</taxon>
        <taxon>Chytridiomycota incertae sedis</taxon>
        <taxon>Chytridiomycetes</taxon>
        <taxon>Rhizophlyctidales</taxon>
        <taxon>Rhizophlyctidaceae</taxon>
        <taxon>Rhizophlyctis</taxon>
    </lineage>
</organism>
<protein>
    <submittedName>
        <fullName evidence="3">Uncharacterized protein</fullName>
    </submittedName>
</protein>
<evidence type="ECO:0000256" key="1">
    <source>
        <dbReference type="SAM" id="MobiDB-lite"/>
    </source>
</evidence>
<dbReference type="AlphaFoldDB" id="A0AAD5S5L4"/>
<dbReference type="GO" id="GO:0045047">
    <property type="term" value="P:protein targeting to ER"/>
    <property type="evidence" value="ECO:0007669"/>
    <property type="project" value="InterPro"/>
</dbReference>
<feature type="compositionally biased region" description="Basic and acidic residues" evidence="1">
    <location>
        <begin position="169"/>
        <end position="178"/>
    </location>
</feature>
<gene>
    <name evidence="3" type="ORF">HK097_001738</name>
</gene>
<dbReference type="EMBL" id="JADGJD010001352">
    <property type="protein sequence ID" value="KAJ3043471.1"/>
    <property type="molecule type" value="Genomic_DNA"/>
</dbReference>
<feature type="region of interest" description="Disordered" evidence="1">
    <location>
        <begin position="151"/>
        <end position="187"/>
    </location>
</feature>
<dbReference type="GO" id="GO:0005739">
    <property type="term" value="C:mitochondrion"/>
    <property type="evidence" value="ECO:0007669"/>
    <property type="project" value="TreeGrafter"/>
</dbReference>
<keyword evidence="2" id="KW-0472">Membrane</keyword>
<dbReference type="PANTHER" id="PTHR28112">
    <property type="entry name" value="SRP-INDEPENDENT TARGETING PROTEIN 3"/>
    <property type="match status" value="1"/>
</dbReference>
<evidence type="ECO:0000313" key="4">
    <source>
        <dbReference type="Proteomes" id="UP001212841"/>
    </source>
</evidence>
<reference evidence="3" key="1">
    <citation type="submission" date="2020-05" db="EMBL/GenBank/DDBJ databases">
        <title>Phylogenomic resolution of chytrid fungi.</title>
        <authorList>
            <person name="Stajich J.E."/>
            <person name="Amses K."/>
            <person name="Simmons R."/>
            <person name="Seto K."/>
            <person name="Myers J."/>
            <person name="Bonds A."/>
            <person name="Quandt C.A."/>
            <person name="Barry K."/>
            <person name="Liu P."/>
            <person name="Grigoriev I."/>
            <person name="Longcore J.E."/>
            <person name="James T.Y."/>
        </authorList>
    </citation>
    <scope>NUCLEOTIDE SEQUENCE</scope>
    <source>
        <strain evidence="3">JEL0318</strain>
    </source>
</reference>
<dbReference type="InterPro" id="IPR012098">
    <property type="entry name" value="SND3_fun"/>
</dbReference>
<comment type="caution">
    <text evidence="3">The sequence shown here is derived from an EMBL/GenBank/DDBJ whole genome shotgun (WGS) entry which is preliminary data.</text>
</comment>
<accession>A0AAD5S5L4</accession>
<feature type="transmembrane region" description="Helical" evidence="2">
    <location>
        <begin position="30"/>
        <end position="50"/>
    </location>
</feature>